<name>A0A6N3DQH8_9FIRM</name>
<gene>
    <name evidence="1" type="ORF">PGLFYP46_00721</name>
</gene>
<organism evidence="1">
    <name type="scientific">Peptoniphilus gorbachii</name>
    <dbReference type="NCBI Taxonomy" id="411567"/>
    <lineage>
        <taxon>Bacteria</taxon>
        <taxon>Bacillati</taxon>
        <taxon>Bacillota</taxon>
        <taxon>Tissierellia</taxon>
        <taxon>Tissierellales</taxon>
        <taxon>Peptoniphilaceae</taxon>
        <taxon>Peptoniphilus</taxon>
    </lineage>
</organism>
<dbReference type="EMBL" id="CACRUP010000024">
    <property type="protein sequence ID" value="VYU28153.1"/>
    <property type="molecule type" value="Genomic_DNA"/>
</dbReference>
<sequence length="168" mass="19582">MFWMSNTFLTDYNKSIVKRTAGLLLIIILMVNLSSCSSSNDIIIDKENNGESGKVYIYDEKQEGFKELDISSDQQRKVLEELNKLNKDCNLYDSNNQYLGLDIAYSDGAYLIKIKNDEEYEIEIVEDNPISADNRYWYNVKSKNKDIEGIYKTSYNLKEKINRIVLEQ</sequence>
<dbReference type="AlphaFoldDB" id="A0A6N3DQH8"/>
<evidence type="ECO:0000313" key="1">
    <source>
        <dbReference type="EMBL" id="VYU28153.1"/>
    </source>
</evidence>
<proteinExistence type="predicted"/>
<reference evidence="1" key="1">
    <citation type="submission" date="2019-11" db="EMBL/GenBank/DDBJ databases">
        <authorList>
            <person name="Feng L."/>
        </authorList>
    </citation>
    <scope>NUCLEOTIDE SEQUENCE</scope>
    <source>
        <strain evidence="1">PgorbachiiLFYP46</strain>
    </source>
</reference>
<accession>A0A6N3DQH8</accession>
<protein>
    <submittedName>
        <fullName evidence="1">Uncharacterized protein</fullName>
    </submittedName>
</protein>